<evidence type="ECO:0000256" key="2">
    <source>
        <dbReference type="ARBA" id="ARBA00022737"/>
    </source>
</evidence>
<dbReference type="PANTHER" id="PTHR43300">
    <property type="entry name" value="ACETYLTRANSFERASE"/>
    <property type="match status" value="1"/>
</dbReference>
<dbReference type="InterPro" id="IPR018357">
    <property type="entry name" value="Hexapep_transf_CS"/>
</dbReference>
<dbReference type="InterPro" id="IPR001451">
    <property type="entry name" value="Hexapep"/>
</dbReference>
<dbReference type="AlphaFoldDB" id="A0A2A3ZM49"/>
<dbReference type="Proteomes" id="UP000217881">
    <property type="component" value="Unassembled WGS sequence"/>
</dbReference>
<dbReference type="EMBL" id="NRHA01000020">
    <property type="protein sequence ID" value="PCC52669.1"/>
    <property type="molecule type" value="Genomic_DNA"/>
</dbReference>
<keyword evidence="2" id="KW-0677">Repeat</keyword>
<dbReference type="InterPro" id="IPR011004">
    <property type="entry name" value="Trimer_LpxA-like_sf"/>
</dbReference>
<evidence type="ECO:0000313" key="4">
    <source>
        <dbReference type="Proteomes" id="UP000217881"/>
    </source>
</evidence>
<sequence length="220" mass="24114">MRAGRRLESQSFSSSSLENVRDLGAFSIIRAGASIGGLKVGRFSAIGANFVCSPPEHPMDNLGISSVFLKEYDWAKGGGQGFYSIPRSGNRLRNGLVTIGSDVWVGRDVYVRGGVTIGDGAVVAARAVVTRDVPPYAVVAGFPARVIKYRFPDQMIAALLRYKWWELDPVWMNGVDIRSVEVSVEFLASEYMNLEKLRPYTVIFGEVDYDVVPPSAGEDR</sequence>
<evidence type="ECO:0008006" key="5">
    <source>
        <dbReference type="Google" id="ProtNLM"/>
    </source>
</evidence>
<dbReference type="GO" id="GO:0016740">
    <property type="term" value="F:transferase activity"/>
    <property type="evidence" value="ECO:0007669"/>
    <property type="project" value="UniProtKB-KW"/>
</dbReference>
<dbReference type="SUPFAM" id="SSF51161">
    <property type="entry name" value="Trimeric LpxA-like enzymes"/>
    <property type="match status" value="1"/>
</dbReference>
<comment type="caution">
    <text evidence="3">The sequence shown here is derived from an EMBL/GenBank/DDBJ whole genome shotgun (WGS) entry which is preliminary data.</text>
</comment>
<organism evidence="3 4">
    <name type="scientific">Brevibacterium aurantiacum</name>
    <dbReference type="NCBI Taxonomy" id="273384"/>
    <lineage>
        <taxon>Bacteria</taxon>
        <taxon>Bacillati</taxon>
        <taxon>Actinomycetota</taxon>
        <taxon>Actinomycetes</taxon>
        <taxon>Micrococcales</taxon>
        <taxon>Brevibacteriaceae</taxon>
        <taxon>Brevibacterium</taxon>
    </lineage>
</organism>
<dbReference type="InterPro" id="IPR050179">
    <property type="entry name" value="Trans_hexapeptide_repeat"/>
</dbReference>
<reference evidence="3 4" key="1">
    <citation type="journal article" date="2017" name="Elife">
        <title>Extensive horizontal gene transfer in cheese-associated bacteria.</title>
        <authorList>
            <person name="Bonham K.S."/>
            <person name="Wolfe B.E."/>
            <person name="Dutton R.J."/>
        </authorList>
    </citation>
    <scope>NUCLEOTIDE SEQUENCE [LARGE SCALE GENOMIC DNA]</scope>
    <source>
        <strain evidence="3 4">738_8</strain>
    </source>
</reference>
<evidence type="ECO:0000313" key="3">
    <source>
        <dbReference type="EMBL" id="PCC52669.1"/>
    </source>
</evidence>
<keyword evidence="1" id="KW-0808">Transferase</keyword>
<dbReference type="PANTHER" id="PTHR43300:SF11">
    <property type="entry name" value="ACETYLTRANSFERASE RV3034C-RELATED"/>
    <property type="match status" value="1"/>
</dbReference>
<proteinExistence type="predicted"/>
<gene>
    <name evidence="3" type="ORF">CIK59_16290</name>
</gene>
<accession>A0A2A3ZM49</accession>
<dbReference type="Pfam" id="PF00132">
    <property type="entry name" value="Hexapep"/>
    <property type="match status" value="1"/>
</dbReference>
<evidence type="ECO:0000256" key="1">
    <source>
        <dbReference type="ARBA" id="ARBA00022679"/>
    </source>
</evidence>
<dbReference type="Gene3D" id="2.160.10.10">
    <property type="entry name" value="Hexapeptide repeat proteins"/>
    <property type="match status" value="1"/>
</dbReference>
<dbReference type="PROSITE" id="PS00101">
    <property type="entry name" value="HEXAPEP_TRANSFERASES"/>
    <property type="match status" value="1"/>
</dbReference>
<name>A0A2A3ZM49_BREAU</name>
<protein>
    <recommendedName>
        <fullName evidence="5">CatB-related O-acetyltransferase</fullName>
    </recommendedName>
</protein>